<name>A0A9J5X526_SOLCO</name>
<reference evidence="1 2" key="1">
    <citation type="submission" date="2020-09" db="EMBL/GenBank/DDBJ databases">
        <title>De no assembly of potato wild relative species, Solanum commersonii.</title>
        <authorList>
            <person name="Cho K."/>
        </authorList>
    </citation>
    <scope>NUCLEOTIDE SEQUENCE [LARGE SCALE GENOMIC DNA]</scope>
    <source>
        <strain evidence="1">LZ3.2</strain>
        <tissue evidence="1">Leaf</tissue>
    </source>
</reference>
<gene>
    <name evidence="1" type="ORF">H5410_053506</name>
</gene>
<organism evidence="1 2">
    <name type="scientific">Solanum commersonii</name>
    <name type="common">Commerson's wild potato</name>
    <name type="synonym">Commerson's nightshade</name>
    <dbReference type="NCBI Taxonomy" id="4109"/>
    <lineage>
        <taxon>Eukaryota</taxon>
        <taxon>Viridiplantae</taxon>
        <taxon>Streptophyta</taxon>
        <taxon>Embryophyta</taxon>
        <taxon>Tracheophyta</taxon>
        <taxon>Spermatophyta</taxon>
        <taxon>Magnoliopsida</taxon>
        <taxon>eudicotyledons</taxon>
        <taxon>Gunneridae</taxon>
        <taxon>Pentapetalae</taxon>
        <taxon>asterids</taxon>
        <taxon>lamiids</taxon>
        <taxon>Solanales</taxon>
        <taxon>Solanaceae</taxon>
        <taxon>Solanoideae</taxon>
        <taxon>Solaneae</taxon>
        <taxon>Solanum</taxon>
    </lineage>
</organism>
<evidence type="ECO:0000313" key="1">
    <source>
        <dbReference type="EMBL" id="KAG5582879.1"/>
    </source>
</evidence>
<sequence>MSLYNILLQDDNYEIVMGKTTSAWFPQLTHLSLTFELGHALHNGLLGSPLLEKGVELELH</sequence>
<comment type="caution">
    <text evidence="1">The sequence shown here is derived from an EMBL/GenBank/DDBJ whole genome shotgun (WGS) entry which is preliminary data.</text>
</comment>
<dbReference type="AlphaFoldDB" id="A0A9J5X526"/>
<keyword evidence="2" id="KW-1185">Reference proteome</keyword>
<dbReference type="Proteomes" id="UP000824120">
    <property type="component" value="Chromosome 10"/>
</dbReference>
<accession>A0A9J5X526</accession>
<dbReference type="EMBL" id="JACXVP010000010">
    <property type="protein sequence ID" value="KAG5582879.1"/>
    <property type="molecule type" value="Genomic_DNA"/>
</dbReference>
<proteinExistence type="predicted"/>
<evidence type="ECO:0000313" key="2">
    <source>
        <dbReference type="Proteomes" id="UP000824120"/>
    </source>
</evidence>
<protein>
    <submittedName>
        <fullName evidence="1">Uncharacterized protein</fullName>
    </submittedName>
</protein>